<dbReference type="InterPro" id="IPR017871">
    <property type="entry name" value="ABC_transporter-like_CS"/>
</dbReference>
<dbReference type="PANTHER" id="PTHR42781:SF4">
    <property type="entry name" value="SPERMIDINE_PUTRESCINE IMPORT ATP-BINDING PROTEIN POTA"/>
    <property type="match status" value="1"/>
</dbReference>
<reference evidence="9 10" key="1">
    <citation type="journal article" date="2006" name="Nat. Biotechnol.">
        <title>Complete genome of the mutualistic, N2-fixing grass endophyte Azoarcus sp. strain BH72.</title>
        <authorList>
            <person name="Krause A."/>
            <person name="Ramakumar A."/>
            <person name="Bartels D."/>
            <person name="Battistoni F."/>
            <person name="Bekel T."/>
            <person name="Boch J."/>
            <person name="Boehm M."/>
            <person name="Friedrich F."/>
            <person name="Hurek T."/>
            <person name="Krause L."/>
            <person name="Linke B."/>
            <person name="McHardy A.C."/>
            <person name="Sarkar A."/>
            <person name="Schneiker S."/>
            <person name="Syed A.A."/>
            <person name="Thauer R."/>
            <person name="Vorhoelter F.-J."/>
            <person name="Weidner S."/>
            <person name="Puehler A."/>
            <person name="Reinhold-Hurek B."/>
            <person name="Kaiser O."/>
            <person name="Goesmann A."/>
        </authorList>
    </citation>
    <scope>NUCLEOTIDE SEQUENCE [LARGE SCALE GENOMIC DNA]</scope>
    <source>
        <strain evidence="9 10">BH72</strain>
    </source>
</reference>
<keyword evidence="4 9" id="KW-0067">ATP-binding</keyword>
<dbReference type="Gene3D" id="3.40.50.300">
    <property type="entry name" value="P-loop containing nucleotide triphosphate hydrolases"/>
    <property type="match status" value="1"/>
</dbReference>
<dbReference type="PROSITE" id="PS00211">
    <property type="entry name" value="ABC_TRANSPORTER_1"/>
    <property type="match status" value="1"/>
</dbReference>
<dbReference type="GO" id="GO:0016887">
    <property type="term" value="F:ATP hydrolysis activity"/>
    <property type="evidence" value="ECO:0007669"/>
    <property type="project" value="InterPro"/>
</dbReference>
<accession>A1K545</accession>
<gene>
    <name evidence="9" type="primary">cysA</name>
    <name evidence="9" type="ordered locus">azo1333</name>
</gene>
<keyword evidence="5" id="KW-1278">Translocase</keyword>
<dbReference type="KEGG" id="aoa:dqs_1454"/>
<dbReference type="RefSeq" id="WP_011765066.1">
    <property type="nucleotide sequence ID" value="NC_008702.1"/>
</dbReference>
<evidence type="ECO:0000256" key="5">
    <source>
        <dbReference type="ARBA" id="ARBA00022967"/>
    </source>
</evidence>
<dbReference type="STRING" id="62928.azo1333"/>
<keyword evidence="10" id="KW-1185">Reference proteome</keyword>
<dbReference type="Proteomes" id="UP000002588">
    <property type="component" value="Chromosome"/>
</dbReference>
<sequence length="361" mass="40159">MSIQVENIHKQFGSFTALNDVSLDFPSGELVALLGPSGCGKTTLLRVIAGLETADSGRVILEGEDASGTHVRERQVGFVFQHYALFRHMTVFENVAFGLRVKPRKERPNEAEIRKRVHRLLELVQLDWLADRFPAQLSGGQRQRIALARALAVEPRVLLLDEPFGALDAKVRKELRRWLRRLHDELHVTSIFVTHDQEEALEVADRVVLMNKGKVEQVGTPQEVYEHPATPFVYGFLGAVNLFHGRVEGEHVRVGEAVLPHDGRDAEHGVDVVGFARPHELDIVTDLAAPNGVDAIVARVLAFGASVRVELDAVEAEGDSGLPRHYEVVLTRERLTTLPLAEGQRVRLVPSQLRVFPREAA</sequence>
<dbReference type="eggNOG" id="COG1118">
    <property type="taxonomic scope" value="Bacteria"/>
</dbReference>
<dbReference type="EC" id="3.6.3.25" evidence="9"/>
<proteinExistence type="predicted"/>
<keyword evidence="2" id="KW-1003">Cell membrane</keyword>
<evidence type="ECO:0000256" key="3">
    <source>
        <dbReference type="ARBA" id="ARBA00022741"/>
    </source>
</evidence>
<dbReference type="FunFam" id="3.40.50.300:FF:000227">
    <property type="entry name" value="Sulfate/thiosulfate import ATP-binding protein CysA"/>
    <property type="match status" value="1"/>
</dbReference>
<dbReference type="KEGG" id="azo:azo1333"/>
<dbReference type="Pfam" id="PF17850">
    <property type="entry name" value="CysA_C_terminal"/>
    <property type="match status" value="1"/>
</dbReference>
<organism evidence="9 10">
    <name type="scientific">Azoarcus sp. (strain BH72)</name>
    <dbReference type="NCBI Taxonomy" id="418699"/>
    <lineage>
        <taxon>Bacteria</taxon>
        <taxon>Pseudomonadati</taxon>
        <taxon>Pseudomonadota</taxon>
        <taxon>Betaproteobacteria</taxon>
        <taxon>Rhodocyclales</taxon>
        <taxon>Zoogloeaceae</taxon>
        <taxon>Azoarcus</taxon>
    </lineage>
</organism>
<dbReference type="CDD" id="cd03296">
    <property type="entry name" value="ABC_CysA_sulfate_importer"/>
    <property type="match status" value="1"/>
</dbReference>
<name>A1K545_AZOSB</name>
<dbReference type="PROSITE" id="PS50893">
    <property type="entry name" value="ABC_TRANSPORTER_2"/>
    <property type="match status" value="1"/>
</dbReference>
<dbReference type="GO" id="GO:0005524">
    <property type="term" value="F:ATP binding"/>
    <property type="evidence" value="ECO:0007669"/>
    <property type="project" value="UniProtKB-KW"/>
</dbReference>
<evidence type="ECO:0000313" key="10">
    <source>
        <dbReference type="Proteomes" id="UP000002588"/>
    </source>
</evidence>
<evidence type="ECO:0000313" key="9">
    <source>
        <dbReference type="EMBL" id="CAL93950.1"/>
    </source>
</evidence>
<dbReference type="InterPro" id="IPR041193">
    <property type="entry name" value="CysA_C"/>
</dbReference>
<keyword evidence="7" id="KW-0472">Membrane</keyword>
<dbReference type="Pfam" id="PF12857">
    <property type="entry name" value="TOBE_3"/>
    <property type="match status" value="1"/>
</dbReference>
<dbReference type="GO" id="GO:0015419">
    <property type="term" value="F:ABC-type sulfate transporter activity"/>
    <property type="evidence" value="ECO:0007669"/>
    <property type="project" value="InterPro"/>
</dbReference>
<dbReference type="InterPro" id="IPR008995">
    <property type="entry name" value="Mo/tungstate-bd_C_term_dom"/>
</dbReference>
<evidence type="ECO:0000256" key="1">
    <source>
        <dbReference type="ARBA" id="ARBA00022448"/>
    </source>
</evidence>
<keyword evidence="6" id="KW-0764">Sulfate transport</keyword>
<dbReference type="SMART" id="SM00382">
    <property type="entry name" value="AAA"/>
    <property type="match status" value="1"/>
</dbReference>
<keyword evidence="3" id="KW-0547">Nucleotide-binding</keyword>
<dbReference type="OrthoDB" id="5298774at2"/>
<dbReference type="InterPro" id="IPR024765">
    <property type="entry name" value="TOBE-like"/>
</dbReference>
<dbReference type="Pfam" id="PF00005">
    <property type="entry name" value="ABC_tran"/>
    <property type="match status" value="1"/>
</dbReference>
<dbReference type="InterPro" id="IPR027417">
    <property type="entry name" value="P-loop_NTPase"/>
</dbReference>
<dbReference type="InterPro" id="IPR005666">
    <property type="entry name" value="Sulph_transpt1"/>
</dbReference>
<dbReference type="SUPFAM" id="SSF52540">
    <property type="entry name" value="P-loop containing nucleoside triphosphate hydrolases"/>
    <property type="match status" value="1"/>
</dbReference>
<dbReference type="InterPro" id="IPR003439">
    <property type="entry name" value="ABC_transporter-like_ATP-bd"/>
</dbReference>
<dbReference type="AlphaFoldDB" id="A1K545"/>
<dbReference type="NCBIfam" id="TIGR00968">
    <property type="entry name" value="3a0106s01"/>
    <property type="match status" value="1"/>
</dbReference>
<evidence type="ECO:0000256" key="7">
    <source>
        <dbReference type="ARBA" id="ARBA00023136"/>
    </source>
</evidence>
<evidence type="ECO:0000256" key="4">
    <source>
        <dbReference type="ARBA" id="ARBA00022840"/>
    </source>
</evidence>
<feature type="domain" description="ABC transporter" evidence="8">
    <location>
        <begin position="3"/>
        <end position="237"/>
    </location>
</feature>
<evidence type="ECO:0000259" key="8">
    <source>
        <dbReference type="PROSITE" id="PS50893"/>
    </source>
</evidence>
<dbReference type="GO" id="GO:0043190">
    <property type="term" value="C:ATP-binding cassette (ABC) transporter complex"/>
    <property type="evidence" value="ECO:0007669"/>
    <property type="project" value="InterPro"/>
</dbReference>
<dbReference type="HOGENOM" id="CLU_000604_1_1_4"/>
<dbReference type="EMBL" id="AM406670">
    <property type="protein sequence ID" value="CAL93950.1"/>
    <property type="molecule type" value="Genomic_DNA"/>
</dbReference>
<evidence type="ECO:0000256" key="6">
    <source>
        <dbReference type="ARBA" id="ARBA00023032"/>
    </source>
</evidence>
<dbReference type="InterPro" id="IPR003593">
    <property type="entry name" value="AAA+_ATPase"/>
</dbReference>
<dbReference type="SUPFAM" id="SSF50331">
    <property type="entry name" value="MOP-like"/>
    <property type="match status" value="1"/>
</dbReference>
<dbReference type="InterPro" id="IPR050093">
    <property type="entry name" value="ABC_SmlMolc_Importer"/>
</dbReference>
<evidence type="ECO:0000256" key="2">
    <source>
        <dbReference type="ARBA" id="ARBA00022475"/>
    </source>
</evidence>
<keyword evidence="9" id="KW-0378">Hydrolase</keyword>
<dbReference type="PANTHER" id="PTHR42781">
    <property type="entry name" value="SPERMIDINE/PUTRESCINE IMPORT ATP-BINDING PROTEIN POTA"/>
    <property type="match status" value="1"/>
</dbReference>
<keyword evidence="1" id="KW-0813">Transport</keyword>
<protein>
    <submittedName>
        <fullName evidence="9">Sulfate transport ATP-binding protein</fullName>
        <ecNumber evidence="9">3.6.3.25</ecNumber>
    </submittedName>
</protein>